<keyword evidence="10" id="KW-0539">Nucleus</keyword>
<evidence type="ECO:0000256" key="6">
    <source>
        <dbReference type="ARBA" id="ARBA00022801"/>
    </source>
</evidence>
<comment type="catalytic activity">
    <reaction evidence="1">
        <text>Thiol-dependent hydrolysis of ester, thioester, amide, peptide and isopeptide bonds formed by the C-terminal Gly of ubiquitin (a 76-residue protein attached to proteins as an intracellular targeting signal).</text>
        <dbReference type="EC" id="3.4.19.12"/>
    </reaction>
</comment>
<keyword evidence="16" id="KW-1185">Reference proteome</keyword>
<evidence type="ECO:0000256" key="9">
    <source>
        <dbReference type="ARBA" id="ARBA00023163"/>
    </source>
</evidence>
<dbReference type="InterPro" id="IPR023796">
    <property type="entry name" value="Serpin_dom"/>
</dbReference>
<dbReference type="InterPro" id="IPR033865">
    <property type="entry name" value="Ataxin-3"/>
</dbReference>
<feature type="active site" evidence="11">
    <location>
        <position position="21"/>
    </location>
</feature>
<dbReference type="Gene3D" id="3.30.497.10">
    <property type="entry name" value="Antithrombin, subunit I, domain 2"/>
    <property type="match status" value="1"/>
</dbReference>
<gene>
    <name evidence="15" type="ORF">ATANTOWER_006271</name>
</gene>
<sequence>MFHRKLNMDSIFHEKQEGSLCAQHCLNNLLQGEYFTPVDLSSIAHQLDEEERMRMAEGGMASEEYRTFLQQPSGNMDDSGFFSIQVISNALRVWGLELILFNSPEYQRLMINPINEKAFICNYKEHWFTIRKLGQQWFNLNSLLTGPELISDTYLALFLAQLQQEGYSIFVIRGNLPECEAEQILGIMRVHQQQRPRLIGEDEAQTSMGTSGSQSQADVGFSVEDDDEELKRALALSRQDMDVEDEEADVRRAIQLSMQGTVRSERSSECEVFDVKSGIAGDEQKGGQSETLTAEELRKRRQAYFERQQPQAQPNLPQQPDVPPTAGSGSANNASEEYQQQESSQETWKDKKTWNGLELEKKFTELIWLKLKGSKFWTIIMGTHKLEMPFIFVLTYMCFLAPVHQAALPNMTISDLSYKNMDFAMDLYRKISSYHDNNVFFSPLSISTSFAALLMASGGGTHQEILRGLNLQQLEMADQPELIPRLFQLLQENIAQNGSLKVDQSMALFIRQQFEVEKAFEDKMRTFFHADIKTVDFADTKGSVRYINEYIRQKTKDKITEMLSTLDETTLLLLINSIFFQGTWLMPFNSNLTRNGPFYIDNYNIMQVPMMFKEDKFYTMEDVPLGARVLKLPYQEGVSMLILLPNKGIDYTVIDDEITAEKFLSWVKELRKTRLEVSMPKFKMEQEYSLHNLLPDMGMVSLFGSSANLTRLSKEAGLKVSEVRHKAVMEVDETGTTAAAATTTGIIPYSLPRMFTVNRPFFFFIYHEDTNCLLFMGRVIDPSSN</sequence>
<feature type="region of interest" description="Disordered" evidence="13">
    <location>
        <begin position="306"/>
        <end position="349"/>
    </location>
</feature>
<dbReference type="InterPro" id="IPR003903">
    <property type="entry name" value="UIM_dom"/>
</dbReference>
<feature type="active site" evidence="11">
    <location>
        <position position="126"/>
    </location>
</feature>
<feature type="active site" evidence="11">
    <location>
        <position position="141"/>
    </location>
</feature>
<dbReference type="PRINTS" id="PR01233">
    <property type="entry name" value="JOSEPHIN"/>
</dbReference>
<evidence type="ECO:0000313" key="16">
    <source>
        <dbReference type="Proteomes" id="UP001345963"/>
    </source>
</evidence>
<keyword evidence="6 11" id="KW-0378">Hydrolase</keyword>
<dbReference type="InterPro" id="IPR006155">
    <property type="entry name" value="Josephin"/>
</dbReference>
<evidence type="ECO:0000313" key="15">
    <source>
        <dbReference type="EMBL" id="MED6234881.1"/>
    </source>
</evidence>
<proteinExistence type="inferred from homology"/>
<name>A0ABU7A9T6_9TELE</name>
<dbReference type="Gene3D" id="2.30.39.10">
    <property type="entry name" value="Alpha-1-antitrypsin, domain 1"/>
    <property type="match status" value="1"/>
</dbReference>
<evidence type="ECO:0000256" key="11">
    <source>
        <dbReference type="PROSITE-ProRule" id="PRU00331"/>
    </source>
</evidence>
<dbReference type="InterPro" id="IPR033835">
    <property type="entry name" value="PZI_serpin_dom"/>
</dbReference>
<dbReference type="Gene3D" id="3.90.70.40">
    <property type="match status" value="1"/>
</dbReference>
<protein>
    <recommendedName>
        <fullName evidence="3">ubiquitinyl hydrolase 1</fullName>
        <ecNumber evidence="3">3.4.19.12</ecNumber>
    </recommendedName>
</protein>
<dbReference type="EC" id="3.4.19.12" evidence="3"/>
<dbReference type="PROSITE" id="PS00284">
    <property type="entry name" value="SERPIN"/>
    <property type="match status" value="1"/>
</dbReference>
<dbReference type="SMART" id="SM01246">
    <property type="entry name" value="Josephin"/>
    <property type="match status" value="1"/>
</dbReference>
<dbReference type="Proteomes" id="UP001345963">
    <property type="component" value="Unassembled WGS sequence"/>
</dbReference>
<dbReference type="SMART" id="SM00093">
    <property type="entry name" value="SERPIN"/>
    <property type="match status" value="1"/>
</dbReference>
<dbReference type="Gene3D" id="1.10.287.10">
    <property type="entry name" value="S15/NS1, RNA-binding"/>
    <property type="match status" value="1"/>
</dbReference>
<evidence type="ECO:0000256" key="13">
    <source>
        <dbReference type="SAM" id="MobiDB-lite"/>
    </source>
</evidence>
<organism evidence="15 16">
    <name type="scientific">Ataeniobius toweri</name>
    <dbReference type="NCBI Taxonomy" id="208326"/>
    <lineage>
        <taxon>Eukaryota</taxon>
        <taxon>Metazoa</taxon>
        <taxon>Chordata</taxon>
        <taxon>Craniata</taxon>
        <taxon>Vertebrata</taxon>
        <taxon>Euteleostomi</taxon>
        <taxon>Actinopterygii</taxon>
        <taxon>Neopterygii</taxon>
        <taxon>Teleostei</taxon>
        <taxon>Neoteleostei</taxon>
        <taxon>Acanthomorphata</taxon>
        <taxon>Ovalentaria</taxon>
        <taxon>Atherinomorphae</taxon>
        <taxon>Cyprinodontiformes</taxon>
        <taxon>Goodeidae</taxon>
        <taxon>Ataeniobius</taxon>
    </lineage>
</organism>
<keyword evidence="4" id="KW-0645">Protease</keyword>
<feature type="compositionally biased region" description="Low complexity" evidence="13">
    <location>
        <begin position="335"/>
        <end position="346"/>
    </location>
</feature>
<dbReference type="CDD" id="cd02055">
    <property type="entry name" value="serpinA10_PZI"/>
    <property type="match status" value="1"/>
</dbReference>
<comment type="similarity">
    <text evidence="12">Belongs to the serpin family.</text>
</comment>
<dbReference type="Pfam" id="PF02809">
    <property type="entry name" value="UIM"/>
    <property type="match status" value="2"/>
</dbReference>
<evidence type="ECO:0000256" key="2">
    <source>
        <dbReference type="ARBA" id="ARBA00004123"/>
    </source>
</evidence>
<dbReference type="PROSITE" id="PS50330">
    <property type="entry name" value="UIM"/>
    <property type="match status" value="1"/>
</dbReference>
<dbReference type="PROSITE" id="PS50957">
    <property type="entry name" value="JOSEPHIN"/>
    <property type="match status" value="1"/>
</dbReference>
<dbReference type="InterPro" id="IPR036186">
    <property type="entry name" value="Serpin_sf"/>
</dbReference>
<keyword evidence="9" id="KW-0804">Transcription</keyword>
<feature type="region of interest" description="Disordered" evidence="13">
    <location>
        <begin position="204"/>
        <end position="224"/>
    </location>
</feature>
<accession>A0ABU7A9T6</accession>
<comment type="caution">
    <text evidence="15">The sequence shown here is derived from an EMBL/GenBank/DDBJ whole genome shotgun (WGS) entry which is preliminary data.</text>
</comment>
<dbReference type="PANTHER" id="PTHR14159">
    <property type="entry name" value="ATAXIN-3-RELATED"/>
    <property type="match status" value="1"/>
</dbReference>
<dbReference type="SUPFAM" id="SSF56574">
    <property type="entry name" value="Serpins"/>
    <property type="match status" value="1"/>
</dbReference>
<evidence type="ECO:0000256" key="7">
    <source>
        <dbReference type="ARBA" id="ARBA00022807"/>
    </source>
</evidence>
<evidence type="ECO:0000256" key="8">
    <source>
        <dbReference type="ARBA" id="ARBA00023015"/>
    </source>
</evidence>
<keyword evidence="8" id="KW-0805">Transcription regulation</keyword>
<dbReference type="SMART" id="SM00726">
    <property type="entry name" value="UIM"/>
    <property type="match status" value="2"/>
</dbReference>
<feature type="domain" description="Josephin" evidence="14">
    <location>
        <begin position="8"/>
        <end position="187"/>
    </location>
</feature>
<dbReference type="InterPro" id="IPR023795">
    <property type="entry name" value="Serpin_CS"/>
</dbReference>
<evidence type="ECO:0000256" key="3">
    <source>
        <dbReference type="ARBA" id="ARBA00012759"/>
    </source>
</evidence>
<keyword evidence="5" id="KW-0833">Ubl conjugation pathway</keyword>
<feature type="compositionally biased region" description="Low complexity" evidence="13">
    <location>
        <begin position="308"/>
        <end position="319"/>
    </location>
</feature>
<feature type="compositionally biased region" description="Low complexity" evidence="13">
    <location>
        <begin position="205"/>
        <end position="216"/>
    </location>
</feature>
<dbReference type="Pfam" id="PF00079">
    <property type="entry name" value="Serpin"/>
    <property type="match status" value="1"/>
</dbReference>
<evidence type="ECO:0000256" key="4">
    <source>
        <dbReference type="ARBA" id="ARBA00022670"/>
    </source>
</evidence>
<evidence type="ECO:0000256" key="10">
    <source>
        <dbReference type="ARBA" id="ARBA00023242"/>
    </source>
</evidence>
<comment type="subcellular location">
    <subcellularLocation>
        <location evidence="2">Nucleus</location>
    </subcellularLocation>
</comment>
<evidence type="ECO:0000256" key="12">
    <source>
        <dbReference type="RuleBase" id="RU000411"/>
    </source>
</evidence>
<evidence type="ECO:0000256" key="5">
    <source>
        <dbReference type="ARBA" id="ARBA00022786"/>
    </source>
</evidence>
<keyword evidence="7" id="KW-0788">Thiol protease</keyword>
<dbReference type="Pfam" id="PF02099">
    <property type="entry name" value="Josephin"/>
    <property type="match status" value="1"/>
</dbReference>
<dbReference type="InterPro" id="IPR042185">
    <property type="entry name" value="Serpin_sf_2"/>
</dbReference>
<dbReference type="PANTHER" id="PTHR14159:SF0">
    <property type="entry name" value="ATAXIN-3-RELATED"/>
    <property type="match status" value="1"/>
</dbReference>
<reference evidence="15 16" key="1">
    <citation type="submission" date="2021-07" db="EMBL/GenBank/DDBJ databases">
        <authorList>
            <person name="Palmer J.M."/>
        </authorList>
    </citation>
    <scope>NUCLEOTIDE SEQUENCE [LARGE SCALE GENOMIC DNA]</scope>
    <source>
        <strain evidence="15 16">AT_MEX2019</strain>
        <tissue evidence="15">Muscle</tissue>
    </source>
</reference>
<dbReference type="InterPro" id="IPR042178">
    <property type="entry name" value="Serpin_sf_1"/>
</dbReference>
<evidence type="ECO:0000259" key="14">
    <source>
        <dbReference type="PROSITE" id="PS50957"/>
    </source>
</evidence>
<dbReference type="EMBL" id="JAHUTI010010006">
    <property type="protein sequence ID" value="MED6234881.1"/>
    <property type="molecule type" value="Genomic_DNA"/>
</dbReference>
<evidence type="ECO:0000256" key="1">
    <source>
        <dbReference type="ARBA" id="ARBA00000707"/>
    </source>
</evidence>